<dbReference type="EMBL" id="NBVN01000009">
    <property type="protein sequence ID" value="PUA31549.1"/>
    <property type="molecule type" value="Genomic_DNA"/>
</dbReference>
<dbReference type="InterPro" id="IPR043129">
    <property type="entry name" value="ATPase_NBD"/>
</dbReference>
<keyword evidence="1" id="KW-0418">Kinase</keyword>
<dbReference type="GO" id="GO:0009254">
    <property type="term" value="P:peptidoglycan turnover"/>
    <property type="evidence" value="ECO:0007669"/>
    <property type="project" value="InterPro"/>
</dbReference>
<accession>A0A2R7Y289</accession>
<dbReference type="GO" id="GO:0006040">
    <property type="term" value="P:amino sugar metabolic process"/>
    <property type="evidence" value="ECO:0007669"/>
    <property type="project" value="InterPro"/>
</dbReference>
<reference evidence="1 2" key="1">
    <citation type="journal article" date="2018" name="Syst. Appl. Microbiol.">
        <title>A new symbiotic nanoarchaeote (Candidatus Nanoclepta minutus) and its host (Zestosphaera tikiterensis gen. nov., sp. nov.) from a New Zealand hot spring.</title>
        <authorList>
            <person name="St John E."/>
            <person name="Liu Y."/>
            <person name="Podar M."/>
            <person name="Stott M.B."/>
            <person name="Meneghin J."/>
            <person name="Chen Z."/>
            <person name="Lagutin K."/>
            <person name="Mitchell K."/>
            <person name="Reysenbach A.L."/>
        </authorList>
    </citation>
    <scope>NUCLEOTIDE SEQUENCE [LARGE SCALE GENOMIC DNA]</scope>
    <source>
        <strain evidence="1">NZ3</strain>
    </source>
</reference>
<organism evidence="1 2">
    <name type="scientific">Zestosphaera tikiterensis</name>
    <dbReference type="NCBI Taxonomy" id="1973259"/>
    <lineage>
        <taxon>Archaea</taxon>
        <taxon>Thermoproteota</taxon>
        <taxon>Thermoprotei</taxon>
        <taxon>Desulfurococcales</taxon>
        <taxon>Desulfurococcaceae</taxon>
        <taxon>Zestosphaera</taxon>
    </lineage>
</organism>
<dbReference type="GO" id="GO:0016773">
    <property type="term" value="F:phosphotransferase activity, alcohol group as acceptor"/>
    <property type="evidence" value="ECO:0007669"/>
    <property type="project" value="InterPro"/>
</dbReference>
<dbReference type="Proteomes" id="UP000244093">
    <property type="component" value="Unassembled WGS sequence"/>
</dbReference>
<evidence type="ECO:0000313" key="2">
    <source>
        <dbReference type="Proteomes" id="UP000244093"/>
    </source>
</evidence>
<proteinExistence type="inferred from homology"/>
<gene>
    <name evidence="1" type="ORF">B7O98_09170</name>
</gene>
<dbReference type="PANTHER" id="PTHR30605:SF0">
    <property type="entry name" value="ANHYDRO-N-ACETYLMURAMIC ACID KINASE"/>
    <property type="match status" value="1"/>
</dbReference>
<evidence type="ECO:0000313" key="1">
    <source>
        <dbReference type="EMBL" id="PUA31549.1"/>
    </source>
</evidence>
<sequence>MSTLNKLSEILLKDRRVMVGAMSGTSADGVDVILLELDGHGQNIRWRELGKYFKPYTKEIKNAVLTASERGSTRLVCSLNVRVGMYFGMAVKEALEYIGMTTDEVDAIGSHGQTIYHMPELTFDLGIGTRCTLQIGHPSVIAEVTGITTVGDFRIRDIAAGGHGAPIIAYVDWALLSSKATGRLVQNIGGISNVTILPPNPSLDDVKAFDIGPGNMLIDQAVRMLYGGSLEYDPNGEIALSGSVDEKLLNELMEHPFVRKPPPKTAGRREFGSRCLAPILKKALERNLAKEDVIATLAMFTVKSIIYNYDKYILSKYGKIFSEAIVGGGGVRNKFIMRELTKELKMRGINVLTHEDLGIDSKYKEALGMAVLAHETLSGIPNNVVGATGAKKYVIMGVISP</sequence>
<dbReference type="InterPro" id="IPR005338">
    <property type="entry name" value="Anhydro_N_Ac-Mur_kinase"/>
</dbReference>
<comment type="caution">
    <text evidence="1">The sequence shown here is derived from an EMBL/GenBank/DDBJ whole genome shotgun (WGS) entry which is preliminary data.</text>
</comment>
<dbReference type="GO" id="GO:0016301">
    <property type="term" value="F:kinase activity"/>
    <property type="evidence" value="ECO:0007669"/>
    <property type="project" value="UniProtKB-KW"/>
</dbReference>
<name>A0A2R7Y289_9CREN</name>
<dbReference type="GO" id="GO:0005524">
    <property type="term" value="F:ATP binding"/>
    <property type="evidence" value="ECO:0007669"/>
    <property type="project" value="InterPro"/>
</dbReference>
<keyword evidence="1" id="KW-0808">Transferase</keyword>
<dbReference type="AlphaFoldDB" id="A0A2R7Y289"/>
<dbReference type="CDD" id="cd24050">
    <property type="entry name" value="ASKHA_NBD_ANMK"/>
    <property type="match status" value="1"/>
</dbReference>
<dbReference type="PANTHER" id="PTHR30605">
    <property type="entry name" value="ANHYDRO-N-ACETYLMURAMIC ACID KINASE"/>
    <property type="match status" value="1"/>
</dbReference>
<dbReference type="NCBIfam" id="NF007148">
    <property type="entry name" value="PRK09585.3-2"/>
    <property type="match status" value="1"/>
</dbReference>
<dbReference type="Gene3D" id="3.30.420.40">
    <property type="match status" value="2"/>
</dbReference>
<dbReference type="HAMAP" id="MF_01270">
    <property type="entry name" value="AnhMurNAc_kinase"/>
    <property type="match status" value="1"/>
</dbReference>
<dbReference type="Pfam" id="PF03702">
    <property type="entry name" value="AnmK"/>
    <property type="match status" value="1"/>
</dbReference>
<dbReference type="SUPFAM" id="SSF53067">
    <property type="entry name" value="Actin-like ATPase domain"/>
    <property type="match status" value="1"/>
</dbReference>
<protein>
    <submittedName>
        <fullName evidence="1">Anhydro-N-acetylmuramic acid kinase</fullName>
    </submittedName>
</protein>